<reference evidence="2 3" key="1">
    <citation type="submission" date="2015-07" db="EMBL/GenBank/DDBJ databases">
        <title>The genome of the fungus Escovopsis weberi, a specialized disease agent of ant agriculture.</title>
        <authorList>
            <person name="de Man T.J."/>
            <person name="Stajich J.E."/>
            <person name="Kubicek C.P."/>
            <person name="Chenthamara K."/>
            <person name="Atanasova L."/>
            <person name="Druzhinina I.S."/>
            <person name="Birnbaum S."/>
            <person name="Barribeau S.M."/>
            <person name="Teiling C."/>
            <person name="Suen G."/>
            <person name="Currie C."/>
            <person name="Gerardo N.M."/>
        </authorList>
    </citation>
    <scope>NUCLEOTIDE SEQUENCE [LARGE SCALE GENOMIC DNA]</scope>
</reference>
<protein>
    <submittedName>
        <fullName evidence="2">Uncharacterized protein</fullName>
    </submittedName>
</protein>
<organism evidence="2 3">
    <name type="scientific">Escovopsis weberi</name>
    <dbReference type="NCBI Taxonomy" id="150374"/>
    <lineage>
        <taxon>Eukaryota</taxon>
        <taxon>Fungi</taxon>
        <taxon>Dikarya</taxon>
        <taxon>Ascomycota</taxon>
        <taxon>Pezizomycotina</taxon>
        <taxon>Sordariomycetes</taxon>
        <taxon>Hypocreomycetidae</taxon>
        <taxon>Hypocreales</taxon>
        <taxon>Hypocreaceae</taxon>
        <taxon>Escovopsis</taxon>
    </lineage>
</organism>
<dbReference type="AlphaFoldDB" id="A0A0M8N0Z1"/>
<sequence length="253" mass="28079">MSLRRRTSIREIFRSKSRSILVEAKPDSTEPPTPRTAYVPVNAASGFSQTFKSPRSFQTSLPITQEETTADSSSHHHSHVRGDNDDDNDDKEVEYAIQRERISRQLIRPGHLYIDVPHEHAEPEAQPGSARTTDDFRAFITAAKAQEEARLYFTGPPKMTTAQPHPPSPSHATSPSHMSPLRRQRDSGYSSGSLSPLKDRGAPSAPWQRDVDGQGQGKTLRKRQSLRLVGQLIAEYVRPMEGGPLSASHAAVR</sequence>
<evidence type="ECO:0000256" key="1">
    <source>
        <dbReference type="SAM" id="MobiDB-lite"/>
    </source>
</evidence>
<feature type="region of interest" description="Disordered" evidence="1">
    <location>
        <begin position="64"/>
        <end position="89"/>
    </location>
</feature>
<feature type="compositionally biased region" description="Low complexity" evidence="1">
    <location>
        <begin position="170"/>
        <end position="179"/>
    </location>
</feature>
<keyword evidence="3" id="KW-1185">Reference proteome</keyword>
<evidence type="ECO:0000313" key="3">
    <source>
        <dbReference type="Proteomes" id="UP000053831"/>
    </source>
</evidence>
<feature type="region of interest" description="Disordered" evidence="1">
    <location>
        <begin position="155"/>
        <end position="223"/>
    </location>
</feature>
<comment type="caution">
    <text evidence="2">The sequence shown here is derived from an EMBL/GenBank/DDBJ whole genome shotgun (WGS) entry which is preliminary data.</text>
</comment>
<dbReference type="Proteomes" id="UP000053831">
    <property type="component" value="Unassembled WGS sequence"/>
</dbReference>
<evidence type="ECO:0000313" key="2">
    <source>
        <dbReference type="EMBL" id="KOS22868.1"/>
    </source>
</evidence>
<name>A0A0M8N0Z1_ESCWE</name>
<proteinExistence type="predicted"/>
<accession>A0A0M8N0Z1</accession>
<dbReference type="EMBL" id="LGSR01000002">
    <property type="protein sequence ID" value="KOS22868.1"/>
    <property type="molecule type" value="Genomic_DNA"/>
</dbReference>
<gene>
    <name evidence="2" type="ORF">ESCO_003695</name>
</gene>